<sequence>MNSDSDDDTEAYQAQRKTKAKPIADSDSDMDNIEEIPHHDLINKRAQAPENTAPEIFKKSKTKTKRSKTKPAAESDTDMDKTEELPRTELFQQADDITDGEWTQDYNTEDDEKPRDARDKYITTLEQDLARLRADDDQAMSAHLFLLTTTMGHGPEAAATVERYGLNQLAKAELQYIEDKKVEVSNEVTKFEEQKHTLQVDVEKIEEHKRTLEFNIQNMHVKLAQLHTIINNPIYHIHQGHSSGDQSSSTSTSPPTPSNDSAPPGSAPRAESKRLLELPPTFGQRPVAGHSGPSPSSSALPTPGSALAGGFGFAPDKVPSYPMSRPMVVGQPCPDKVGHAGQRHVHGHPVGPKKPKAPKFRNDCAWENIE</sequence>
<dbReference type="Proteomes" id="UP000799777">
    <property type="component" value="Unassembled WGS sequence"/>
</dbReference>
<keyword evidence="1" id="KW-0175">Coiled coil</keyword>
<feature type="compositionally biased region" description="Basic residues" evidence="2">
    <location>
        <begin position="341"/>
        <end position="359"/>
    </location>
</feature>
<feature type="region of interest" description="Disordered" evidence="2">
    <location>
        <begin position="1"/>
        <end position="118"/>
    </location>
</feature>
<feature type="compositionally biased region" description="Low complexity" evidence="2">
    <location>
        <begin position="288"/>
        <end position="303"/>
    </location>
</feature>
<feature type="compositionally biased region" description="Basic residues" evidence="2">
    <location>
        <begin position="59"/>
        <end position="69"/>
    </location>
</feature>
<dbReference type="AlphaFoldDB" id="A0A9P4GYQ5"/>
<evidence type="ECO:0000313" key="4">
    <source>
        <dbReference type="Proteomes" id="UP000799777"/>
    </source>
</evidence>
<organism evidence="3 4">
    <name type="scientific">Setomelanomma holmii</name>
    <dbReference type="NCBI Taxonomy" id="210430"/>
    <lineage>
        <taxon>Eukaryota</taxon>
        <taxon>Fungi</taxon>
        <taxon>Dikarya</taxon>
        <taxon>Ascomycota</taxon>
        <taxon>Pezizomycotina</taxon>
        <taxon>Dothideomycetes</taxon>
        <taxon>Pleosporomycetidae</taxon>
        <taxon>Pleosporales</taxon>
        <taxon>Pleosporineae</taxon>
        <taxon>Phaeosphaeriaceae</taxon>
        <taxon>Setomelanomma</taxon>
    </lineage>
</organism>
<feature type="region of interest" description="Disordered" evidence="2">
    <location>
        <begin position="320"/>
        <end position="362"/>
    </location>
</feature>
<feature type="region of interest" description="Disordered" evidence="2">
    <location>
        <begin position="237"/>
        <end position="303"/>
    </location>
</feature>
<evidence type="ECO:0000256" key="1">
    <source>
        <dbReference type="SAM" id="Coils"/>
    </source>
</evidence>
<reference evidence="3" key="1">
    <citation type="journal article" date="2020" name="Stud. Mycol.">
        <title>101 Dothideomycetes genomes: a test case for predicting lifestyles and emergence of pathogens.</title>
        <authorList>
            <person name="Haridas S."/>
            <person name="Albert R."/>
            <person name="Binder M."/>
            <person name="Bloem J."/>
            <person name="Labutti K."/>
            <person name="Salamov A."/>
            <person name="Andreopoulos B."/>
            <person name="Baker S."/>
            <person name="Barry K."/>
            <person name="Bills G."/>
            <person name="Bluhm B."/>
            <person name="Cannon C."/>
            <person name="Castanera R."/>
            <person name="Culley D."/>
            <person name="Daum C."/>
            <person name="Ezra D."/>
            <person name="Gonzalez J."/>
            <person name="Henrissat B."/>
            <person name="Kuo A."/>
            <person name="Liang C."/>
            <person name="Lipzen A."/>
            <person name="Lutzoni F."/>
            <person name="Magnuson J."/>
            <person name="Mondo S."/>
            <person name="Nolan M."/>
            <person name="Ohm R."/>
            <person name="Pangilinan J."/>
            <person name="Park H.-J."/>
            <person name="Ramirez L."/>
            <person name="Alfaro M."/>
            <person name="Sun H."/>
            <person name="Tritt A."/>
            <person name="Yoshinaga Y."/>
            <person name="Zwiers L.-H."/>
            <person name="Turgeon B."/>
            <person name="Goodwin S."/>
            <person name="Spatafora J."/>
            <person name="Crous P."/>
            <person name="Grigoriev I."/>
        </authorList>
    </citation>
    <scope>NUCLEOTIDE SEQUENCE</scope>
    <source>
        <strain evidence="3">CBS 110217</strain>
    </source>
</reference>
<keyword evidence="4" id="KW-1185">Reference proteome</keyword>
<feature type="coiled-coil region" evidence="1">
    <location>
        <begin position="174"/>
        <end position="208"/>
    </location>
</feature>
<evidence type="ECO:0000256" key="2">
    <source>
        <dbReference type="SAM" id="MobiDB-lite"/>
    </source>
</evidence>
<proteinExistence type="predicted"/>
<gene>
    <name evidence="3" type="ORF">EK21DRAFT_118062</name>
</gene>
<accession>A0A9P4GYQ5</accession>
<name>A0A9P4GYQ5_9PLEO</name>
<comment type="caution">
    <text evidence="3">The sequence shown here is derived from an EMBL/GenBank/DDBJ whole genome shotgun (WGS) entry which is preliminary data.</text>
</comment>
<protein>
    <submittedName>
        <fullName evidence="3">Uncharacterized protein</fullName>
    </submittedName>
</protein>
<feature type="compositionally biased region" description="Acidic residues" evidence="2">
    <location>
        <begin position="1"/>
        <end position="10"/>
    </location>
</feature>
<feature type="compositionally biased region" description="Basic and acidic residues" evidence="2">
    <location>
        <begin position="78"/>
        <end position="87"/>
    </location>
</feature>
<dbReference type="EMBL" id="ML978307">
    <property type="protein sequence ID" value="KAF2024144.1"/>
    <property type="molecule type" value="Genomic_DNA"/>
</dbReference>
<feature type="compositionally biased region" description="Low complexity" evidence="2">
    <location>
        <begin position="242"/>
        <end position="264"/>
    </location>
</feature>
<evidence type="ECO:0000313" key="3">
    <source>
        <dbReference type="EMBL" id="KAF2024144.1"/>
    </source>
</evidence>